<dbReference type="RefSeq" id="XP_033180815.1">
    <property type="nucleotide sequence ID" value="XM_033324924.1"/>
</dbReference>
<dbReference type="InterPro" id="IPR013087">
    <property type="entry name" value="Znf_C2H2_type"/>
</dbReference>
<feature type="domain" description="C2H2-type" evidence="2">
    <location>
        <begin position="48"/>
        <end position="75"/>
    </location>
</feature>
<evidence type="ECO:0000313" key="3">
    <source>
        <dbReference type="Proteomes" id="UP000515180"/>
    </source>
</evidence>
<dbReference type="AlphaFoldDB" id="A0A6P8L9V5"/>
<dbReference type="GeneID" id="105682100"/>
<accession>A0A6P8L9V5</accession>
<dbReference type="Proteomes" id="UP000515180">
    <property type="component" value="Unplaced"/>
</dbReference>
<organism evidence="3 4">
    <name type="scientific">Bombus impatiens</name>
    <name type="common">Bumblebee</name>
    <dbReference type="NCBI Taxonomy" id="132113"/>
    <lineage>
        <taxon>Eukaryota</taxon>
        <taxon>Metazoa</taxon>
        <taxon>Ecdysozoa</taxon>
        <taxon>Arthropoda</taxon>
        <taxon>Hexapoda</taxon>
        <taxon>Insecta</taxon>
        <taxon>Pterygota</taxon>
        <taxon>Neoptera</taxon>
        <taxon>Endopterygota</taxon>
        <taxon>Hymenoptera</taxon>
        <taxon>Apocrita</taxon>
        <taxon>Aculeata</taxon>
        <taxon>Apoidea</taxon>
        <taxon>Anthophila</taxon>
        <taxon>Apidae</taxon>
        <taxon>Bombus</taxon>
        <taxon>Pyrobombus</taxon>
    </lineage>
</organism>
<gene>
    <name evidence="4" type="primary">LOC105682100</name>
</gene>
<reference evidence="4" key="1">
    <citation type="submission" date="2025-08" db="UniProtKB">
        <authorList>
            <consortium name="RefSeq"/>
        </authorList>
    </citation>
    <scope>IDENTIFICATION</scope>
</reference>
<dbReference type="Gene3D" id="3.30.160.60">
    <property type="entry name" value="Classic Zinc Finger"/>
    <property type="match status" value="1"/>
</dbReference>
<dbReference type="Pfam" id="PF00096">
    <property type="entry name" value="zf-C2H2"/>
    <property type="match status" value="2"/>
</dbReference>
<proteinExistence type="predicted"/>
<dbReference type="SMART" id="SM00355">
    <property type="entry name" value="ZnF_C2H2"/>
    <property type="match status" value="2"/>
</dbReference>
<evidence type="ECO:0000256" key="1">
    <source>
        <dbReference type="PROSITE-ProRule" id="PRU00042"/>
    </source>
</evidence>
<feature type="domain" description="C2H2-type" evidence="2">
    <location>
        <begin position="76"/>
        <end position="101"/>
    </location>
</feature>
<dbReference type="SUPFAM" id="SSF57667">
    <property type="entry name" value="beta-beta-alpha zinc fingers"/>
    <property type="match status" value="1"/>
</dbReference>
<sequence length="104" mass="12010">MLKFIPTLSHKSLEFRVFSREINESTILAVNLSNLVESGELAARETVYPCRVCGKIYSKKSSMYTHLRLCGKEPKFNCVLCGRRFKYKHRLQSHLTSNLHSQGF</sequence>
<keyword evidence="1" id="KW-0479">Metal-binding</keyword>
<dbReference type="PROSITE" id="PS00028">
    <property type="entry name" value="ZINC_FINGER_C2H2_1"/>
    <property type="match status" value="1"/>
</dbReference>
<keyword evidence="3" id="KW-1185">Reference proteome</keyword>
<evidence type="ECO:0000259" key="2">
    <source>
        <dbReference type="PROSITE" id="PS50157"/>
    </source>
</evidence>
<keyword evidence="1" id="KW-0863">Zinc-finger</keyword>
<name>A0A6P8L9V5_BOMIM</name>
<dbReference type="OrthoDB" id="10004641at2759"/>
<dbReference type="GO" id="GO:0008270">
    <property type="term" value="F:zinc ion binding"/>
    <property type="evidence" value="ECO:0007669"/>
    <property type="project" value="UniProtKB-KW"/>
</dbReference>
<evidence type="ECO:0000313" key="4">
    <source>
        <dbReference type="RefSeq" id="XP_033180815.1"/>
    </source>
</evidence>
<dbReference type="InterPro" id="IPR036236">
    <property type="entry name" value="Znf_C2H2_sf"/>
</dbReference>
<dbReference type="PROSITE" id="PS50157">
    <property type="entry name" value="ZINC_FINGER_C2H2_2"/>
    <property type="match status" value="2"/>
</dbReference>
<protein>
    <submittedName>
        <fullName evidence="4">Gastrula zinc finger protein XlCGF8.2DB-like</fullName>
    </submittedName>
</protein>
<keyword evidence="1" id="KW-0862">Zinc</keyword>